<protein>
    <submittedName>
        <fullName evidence="1">DUF2911 domain-containing protein</fullName>
    </submittedName>
</protein>
<dbReference type="EMBL" id="JAUKUC010000001">
    <property type="protein sequence ID" value="MDO1513720.1"/>
    <property type="molecule type" value="Genomic_DNA"/>
</dbReference>
<reference evidence="1" key="1">
    <citation type="journal article" date="2014" name="Int. J. Syst. Evol. Microbiol.">
        <title>Complete genome of a new Firmicutes species belonging to the dominant human colonic microbiota ('Ruminococcus bicirculans') reveals two chromosomes and a selective capacity to utilize plant glucans.</title>
        <authorList>
            <consortium name="NISC Comparative Sequencing Program"/>
            <person name="Wegmann U."/>
            <person name="Louis P."/>
            <person name="Goesmann A."/>
            <person name="Henrissat B."/>
            <person name="Duncan S.H."/>
            <person name="Flint H.J."/>
        </authorList>
    </citation>
    <scope>NUCLEOTIDE SEQUENCE</scope>
    <source>
        <strain evidence="1">CECT 8869</strain>
    </source>
</reference>
<evidence type="ECO:0000313" key="2">
    <source>
        <dbReference type="Proteomes" id="UP001168579"/>
    </source>
</evidence>
<gene>
    <name evidence="1" type="ORF">Q2T41_13735</name>
</gene>
<sequence>MKKLLLITCAIFSMQLAQGRIIEIPIDNQSMIIDNDICKIEKSKMSNFLDFFCVKNPAFQQAKSPKDSVSGKIGQASVSIHYSSPSVRGRKIWGELVPYGKVWRAGANEATLFKTDKDLTIDGKKLPAGSYSLYAIPSEGDWQVIFNSEIGQWGIKRGGETTRKVENDVLIAKTMARKTPNNIENLTYEITKDGFLLKWENLEVPISVK</sequence>
<reference evidence="1" key="2">
    <citation type="submission" date="2023-06" db="EMBL/GenBank/DDBJ databases">
        <authorList>
            <person name="Lucena T."/>
            <person name="Sun Q."/>
        </authorList>
    </citation>
    <scope>NUCLEOTIDE SEQUENCE</scope>
    <source>
        <strain evidence="1">CECT 8869</strain>
    </source>
</reference>
<dbReference type="Pfam" id="PF11138">
    <property type="entry name" value="DUF2911"/>
    <property type="match status" value="1"/>
</dbReference>
<dbReference type="InterPro" id="IPR021314">
    <property type="entry name" value="DUF2911"/>
</dbReference>
<evidence type="ECO:0000313" key="1">
    <source>
        <dbReference type="EMBL" id="MDO1513720.1"/>
    </source>
</evidence>
<keyword evidence="2" id="KW-1185">Reference proteome</keyword>
<dbReference type="RefSeq" id="WP_304436533.1">
    <property type="nucleotide sequence ID" value="NZ_JAUKUC010000001.1"/>
</dbReference>
<name>A0ABT8RS88_9FLAO</name>
<accession>A0ABT8RS88</accession>
<dbReference type="Proteomes" id="UP001168579">
    <property type="component" value="Unassembled WGS sequence"/>
</dbReference>
<proteinExistence type="predicted"/>
<organism evidence="1 2">
    <name type="scientific">Maribacter confluentis</name>
    <dbReference type="NCBI Taxonomy" id="1656093"/>
    <lineage>
        <taxon>Bacteria</taxon>
        <taxon>Pseudomonadati</taxon>
        <taxon>Bacteroidota</taxon>
        <taxon>Flavobacteriia</taxon>
        <taxon>Flavobacteriales</taxon>
        <taxon>Flavobacteriaceae</taxon>
        <taxon>Maribacter</taxon>
    </lineage>
</organism>
<comment type="caution">
    <text evidence="1">The sequence shown here is derived from an EMBL/GenBank/DDBJ whole genome shotgun (WGS) entry which is preliminary data.</text>
</comment>